<organism evidence="2 3">
    <name type="scientific">Trichomalopsis sarcophagae</name>
    <dbReference type="NCBI Taxonomy" id="543379"/>
    <lineage>
        <taxon>Eukaryota</taxon>
        <taxon>Metazoa</taxon>
        <taxon>Ecdysozoa</taxon>
        <taxon>Arthropoda</taxon>
        <taxon>Hexapoda</taxon>
        <taxon>Insecta</taxon>
        <taxon>Pterygota</taxon>
        <taxon>Neoptera</taxon>
        <taxon>Endopterygota</taxon>
        <taxon>Hymenoptera</taxon>
        <taxon>Apocrita</taxon>
        <taxon>Proctotrupomorpha</taxon>
        <taxon>Chalcidoidea</taxon>
        <taxon>Pteromalidae</taxon>
        <taxon>Pteromalinae</taxon>
        <taxon>Trichomalopsis</taxon>
    </lineage>
</organism>
<evidence type="ECO:0000256" key="1">
    <source>
        <dbReference type="SAM" id="SignalP"/>
    </source>
</evidence>
<protein>
    <recommendedName>
        <fullName evidence="4">SEA domain-containing protein</fullName>
    </recommendedName>
</protein>
<dbReference type="OrthoDB" id="6380108at2759"/>
<gene>
    <name evidence="2" type="ORF">TSAR_005635</name>
</gene>
<dbReference type="EMBL" id="NNAY01001046">
    <property type="protein sequence ID" value="OXU25356.1"/>
    <property type="molecule type" value="Genomic_DNA"/>
</dbReference>
<reference evidence="2 3" key="1">
    <citation type="journal article" date="2017" name="Curr. Biol.">
        <title>The Evolution of Venom by Co-option of Single-Copy Genes.</title>
        <authorList>
            <person name="Martinson E.O."/>
            <person name="Mrinalini"/>
            <person name="Kelkar Y.D."/>
            <person name="Chang C.H."/>
            <person name="Werren J.H."/>
        </authorList>
    </citation>
    <scope>NUCLEOTIDE SEQUENCE [LARGE SCALE GENOMIC DNA]</scope>
    <source>
        <strain evidence="2 3">Alberta</strain>
        <tissue evidence="2">Whole body</tissue>
    </source>
</reference>
<accession>A0A232F3D6</accession>
<dbReference type="Proteomes" id="UP000215335">
    <property type="component" value="Unassembled WGS sequence"/>
</dbReference>
<evidence type="ECO:0000313" key="2">
    <source>
        <dbReference type="EMBL" id="OXU25356.1"/>
    </source>
</evidence>
<feature type="signal peptide" evidence="1">
    <location>
        <begin position="1"/>
        <end position="19"/>
    </location>
</feature>
<sequence>MILAGFLLLLAHHLVIVRTMEDTGVQESSDAYLRNVVSELQFLNGIVSSPASDSEPEEIVLPSSTPPSRLDYQVANIPQTYRLPLPPPPSPQVTSKSVPSYSLDQHHQVERAPSRNPMLLGFTPAELAAMYKKAIERGAAVKYQSLVNTINHHEPKIFGAPFELAEEARPHPIAHQEPQYAYYFYPLQSFRHELTDPHGYHTVPNYKYDSAPAENTKKETSSMNPILVGISSFLGMALFFMLSLFFYPRFVHYMHFPFVTTSRGFNNELTNLTHFVTEAIDHYNSHAKMSQEAVQDPIRCLRQSDARSPIINIAHTIE</sequence>
<comment type="caution">
    <text evidence="2">The sequence shown here is derived from an EMBL/GenBank/DDBJ whole genome shotgun (WGS) entry which is preliminary data.</text>
</comment>
<evidence type="ECO:0008006" key="4">
    <source>
        <dbReference type="Google" id="ProtNLM"/>
    </source>
</evidence>
<evidence type="ECO:0000313" key="3">
    <source>
        <dbReference type="Proteomes" id="UP000215335"/>
    </source>
</evidence>
<feature type="chain" id="PRO_5011991527" description="SEA domain-containing protein" evidence="1">
    <location>
        <begin position="20"/>
        <end position="318"/>
    </location>
</feature>
<dbReference type="AlphaFoldDB" id="A0A232F3D6"/>
<name>A0A232F3D6_9HYME</name>
<proteinExistence type="predicted"/>
<keyword evidence="3" id="KW-1185">Reference proteome</keyword>
<keyword evidence="1" id="KW-0732">Signal</keyword>